<feature type="compositionally biased region" description="Low complexity" evidence="1">
    <location>
        <begin position="217"/>
        <end position="230"/>
    </location>
</feature>
<keyword evidence="3" id="KW-0969">Cilium</keyword>
<dbReference type="EMBL" id="JASCQO010000041">
    <property type="protein sequence ID" value="MDI5935177.1"/>
    <property type="molecule type" value="Genomic_DNA"/>
</dbReference>
<evidence type="ECO:0000256" key="1">
    <source>
        <dbReference type="SAM" id="MobiDB-lite"/>
    </source>
</evidence>
<feature type="compositionally biased region" description="Basic and acidic residues" evidence="1">
    <location>
        <begin position="42"/>
        <end position="58"/>
    </location>
</feature>
<keyword evidence="3" id="KW-0282">Flagellum</keyword>
<comment type="caution">
    <text evidence="3">The sequence shown here is derived from an EMBL/GenBank/DDBJ whole genome shotgun (WGS) entry which is preliminary data.</text>
</comment>
<sequence>MSGINLLIDTLLHQVLGKRVDTPPPRELNEPVRPVSPAEAPRALHSDSRLDARARESITPEMVRTARQPAGAPVAPRSTGEPPPPSTQTHFTPSARSIADLLIRFPAPPSVVRPPLPLIAPGDPASPAQLAERLQGSVRDSGLFYESHLTRWFRGELPREQLLREPQMWRTRSFTPASPAAVREVLASLQAHAPPSGASRGRGGDALPGAERGTAMPVSSGPVAAGGAASPAPPPGGTTFTATVAGGVEGRDPGLPAAGQPVPAEEADRSVRVAREPLHESLQGIVRHQLEMLSMPVLRWEGDVWTGIFMALVLHLPAGQGKEEAPDDEAGRQERESRGWHTGMTLQVAGLGEVGVDLWLRGERLDLDLAAREPGVLRALERGAGRLTARLEACGLVDVRVRVGPAGPEEVS</sequence>
<keyword evidence="3" id="KW-0966">Cell projection</keyword>
<accession>A0ABT6VPK3</accession>
<keyword evidence="4" id="KW-1185">Reference proteome</keyword>
<feature type="region of interest" description="Disordered" evidence="1">
    <location>
        <begin position="19"/>
        <end position="91"/>
    </location>
</feature>
<feature type="domain" description="Flagellar hook-length control protein-like C-terminal" evidence="2">
    <location>
        <begin position="332"/>
        <end position="406"/>
    </location>
</feature>
<feature type="region of interest" description="Disordered" evidence="1">
    <location>
        <begin position="321"/>
        <end position="340"/>
    </location>
</feature>
<gene>
    <name evidence="3" type="ORF">QLQ84_15390</name>
</gene>
<reference evidence="3 4" key="1">
    <citation type="submission" date="2023-04" db="EMBL/GenBank/DDBJ databases">
        <title>Halomonas strains isolated from rhizosphere soil.</title>
        <authorList>
            <person name="Xu L."/>
            <person name="Sun J.-Q."/>
        </authorList>
    </citation>
    <scope>NUCLEOTIDE SEQUENCE [LARGE SCALE GENOMIC DNA]</scope>
    <source>
        <strain evidence="3 4">LN1S58</strain>
    </source>
</reference>
<feature type="compositionally biased region" description="Basic and acidic residues" evidence="1">
    <location>
        <begin position="321"/>
        <end position="339"/>
    </location>
</feature>
<organism evidence="3 4">
    <name type="scientific">Halomonas kalidii</name>
    <dbReference type="NCBI Taxonomy" id="3043293"/>
    <lineage>
        <taxon>Bacteria</taxon>
        <taxon>Pseudomonadati</taxon>
        <taxon>Pseudomonadota</taxon>
        <taxon>Gammaproteobacteria</taxon>
        <taxon>Oceanospirillales</taxon>
        <taxon>Halomonadaceae</taxon>
        <taxon>Halomonas</taxon>
    </lineage>
</organism>
<name>A0ABT6VPK3_9GAMM</name>
<protein>
    <submittedName>
        <fullName evidence="3">Flagellar hook-length control protein FliK</fullName>
    </submittedName>
</protein>
<dbReference type="Proteomes" id="UP001244242">
    <property type="component" value="Unassembled WGS sequence"/>
</dbReference>
<feature type="region of interest" description="Disordered" evidence="1">
    <location>
        <begin position="192"/>
        <end position="271"/>
    </location>
</feature>
<dbReference type="Pfam" id="PF02120">
    <property type="entry name" value="Flg_hook"/>
    <property type="match status" value="1"/>
</dbReference>
<dbReference type="RefSeq" id="WP_282722625.1">
    <property type="nucleotide sequence ID" value="NZ_JASCQO010000041.1"/>
</dbReference>
<dbReference type="InterPro" id="IPR021136">
    <property type="entry name" value="Flagellar_hook_control-like_C"/>
</dbReference>
<evidence type="ECO:0000313" key="4">
    <source>
        <dbReference type="Proteomes" id="UP001244242"/>
    </source>
</evidence>
<evidence type="ECO:0000313" key="3">
    <source>
        <dbReference type="EMBL" id="MDI5935177.1"/>
    </source>
</evidence>
<proteinExistence type="predicted"/>
<evidence type="ECO:0000259" key="2">
    <source>
        <dbReference type="Pfam" id="PF02120"/>
    </source>
</evidence>
<feature type="compositionally biased region" description="Low complexity" evidence="1">
    <location>
        <begin position="237"/>
        <end position="246"/>
    </location>
</feature>